<evidence type="ECO:0000256" key="4">
    <source>
        <dbReference type="ARBA" id="ARBA00022989"/>
    </source>
</evidence>
<dbReference type="GO" id="GO:0000271">
    <property type="term" value="P:polysaccharide biosynthetic process"/>
    <property type="evidence" value="ECO:0007669"/>
    <property type="project" value="InterPro"/>
</dbReference>
<dbReference type="EMBL" id="NDWU01000010">
    <property type="protein sequence ID" value="PUA32050.1"/>
    <property type="molecule type" value="Genomic_DNA"/>
</dbReference>
<organism evidence="8 9">
    <name type="scientific">Candidatus Terraquivivens tikiterensis</name>
    <dbReference type="NCBI Taxonomy" id="1980982"/>
    <lineage>
        <taxon>Archaea</taxon>
        <taxon>Nitrososphaerota</taxon>
        <taxon>Candidatus Wolframiiraptoraceae</taxon>
        <taxon>Candidatus Terraquivivens</taxon>
    </lineage>
</organism>
<dbReference type="Pfam" id="PF04138">
    <property type="entry name" value="GtrA_DPMS_TM"/>
    <property type="match status" value="1"/>
</dbReference>
<keyword evidence="3 6" id="KW-0812">Transmembrane</keyword>
<evidence type="ECO:0000313" key="8">
    <source>
        <dbReference type="EMBL" id="PUA32050.1"/>
    </source>
</evidence>
<evidence type="ECO:0000256" key="1">
    <source>
        <dbReference type="ARBA" id="ARBA00004141"/>
    </source>
</evidence>
<feature type="domain" description="GtrA/DPMS transmembrane" evidence="7">
    <location>
        <begin position="20"/>
        <end position="136"/>
    </location>
</feature>
<feature type="transmembrane region" description="Helical" evidence="6">
    <location>
        <begin position="44"/>
        <end position="63"/>
    </location>
</feature>
<keyword evidence="4 6" id="KW-1133">Transmembrane helix</keyword>
<comment type="subcellular location">
    <subcellularLocation>
        <location evidence="1">Membrane</location>
        <topology evidence="1">Multi-pass membrane protein</topology>
    </subcellularLocation>
</comment>
<gene>
    <name evidence="8" type="ORF">B9J98_04715</name>
</gene>
<comment type="caution">
    <text evidence="8">The sequence shown here is derived from an EMBL/GenBank/DDBJ whole genome shotgun (WGS) entry which is preliminary data.</text>
</comment>
<feature type="transmembrane region" description="Helical" evidence="6">
    <location>
        <begin position="20"/>
        <end position="38"/>
    </location>
</feature>
<evidence type="ECO:0000256" key="6">
    <source>
        <dbReference type="SAM" id="Phobius"/>
    </source>
</evidence>
<reference evidence="8 9" key="1">
    <citation type="submission" date="2017-04" db="EMBL/GenBank/DDBJ databases">
        <title>Draft Aigarchaeota genome from a New Zealand hot spring.</title>
        <authorList>
            <person name="Reysenbach A.-L."/>
            <person name="Donaho J.A."/>
            <person name="Gerhart J."/>
            <person name="Kelley J.F."/>
            <person name="Kouba K."/>
            <person name="Podar M."/>
            <person name="Stott M."/>
        </authorList>
    </citation>
    <scope>NUCLEOTIDE SEQUENCE [LARGE SCALE GENOMIC DNA]</scope>
    <source>
        <strain evidence="8">NZ13_MG1</strain>
    </source>
</reference>
<comment type="similarity">
    <text evidence="2">Belongs to the GtrA family.</text>
</comment>
<accession>A0A2R7Y3H1</accession>
<dbReference type="InterPro" id="IPR007267">
    <property type="entry name" value="GtrA_DPMS_TM"/>
</dbReference>
<proteinExistence type="inferred from homology"/>
<feature type="transmembrane region" description="Helical" evidence="6">
    <location>
        <begin position="84"/>
        <end position="104"/>
    </location>
</feature>
<dbReference type="Proteomes" id="UP000244066">
    <property type="component" value="Unassembled WGS sequence"/>
</dbReference>
<dbReference type="PANTHER" id="PTHR38459">
    <property type="entry name" value="PROPHAGE BACTOPRENOL-LINKED GLUCOSE TRANSLOCASE HOMOLOG"/>
    <property type="match status" value="1"/>
</dbReference>
<protein>
    <recommendedName>
        <fullName evidence="7">GtrA/DPMS transmembrane domain-containing protein</fullName>
    </recommendedName>
</protein>
<evidence type="ECO:0000313" key="9">
    <source>
        <dbReference type="Proteomes" id="UP000244066"/>
    </source>
</evidence>
<dbReference type="PANTHER" id="PTHR38459:SF1">
    <property type="entry name" value="PROPHAGE BACTOPRENOL-LINKED GLUCOSE TRANSLOCASE HOMOLOG"/>
    <property type="match status" value="1"/>
</dbReference>
<dbReference type="GO" id="GO:0005886">
    <property type="term" value="C:plasma membrane"/>
    <property type="evidence" value="ECO:0007669"/>
    <property type="project" value="TreeGrafter"/>
</dbReference>
<feature type="transmembrane region" description="Helical" evidence="6">
    <location>
        <begin position="110"/>
        <end position="129"/>
    </location>
</feature>
<dbReference type="InterPro" id="IPR051401">
    <property type="entry name" value="GtrA_CellWall_Glycosyl"/>
</dbReference>
<evidence type="ECO:0000256" key="5">
    <source>
        <dbReference type="ARBA" id="ARBA00023136"/>
    </source>
</evidence>
<evidence type="ECO:0000256" key="2">
    <source>
        <dbReference type="ARBA" id="ARBA00009399"/>
    </source>
</evidence>
<keyword evidence="5 6" id="KW-0472">Membrane</keyword>
<name>A0A2R7Y3H1_9ARCH</name>
<evidence type="ECO:0000256" key="3">
    <source>
        <dbReference type="ARBA" id="ARBA00022692"/>
    </source>
</evidence>
<sequence>MRALVLRLVRSVLSLRFLEFSIVGAIGVLVNEAVLFLLSEFLKIYYLLSATFSFELALLNNFALNELWTFRKRNASSPRWLRLVKFHVSRILGFATSMLTLFLITELLGVHYLVSNVIAIGVGTFINYFTSDLWVWR</sequence>
<evidence type="ECO:0000259" key="7">
    <source>
        <dbReference type="Pfam" id="PF04138"/>
    </source>
</evidence>
<dbReference type="AlphaFoldDB" id="A0A2R7Y3H1"/>